<proteinExistence type="predicted"/>
<evidence type="ECO:0000313" key="3">
    <source>
        <dbReference type="EMBL" id="WZN59226.1"/>
    </source>
</evidence>
<feature type="transmembrane region" description="Helical" evidence="2">
    <location>
        <begin position="279"/>
        <end position="297"/>
    </location>
</feature>
<feature type="transmembrane region" description="Helical" evidence="2">
    <location>
        <begin position="236"/>
        <end position="253"/>
    </location>
</feature>
<feature type="compositionally biased region" description="Basic and acidic residues" evidence="1">
    <location>
        <begin position="28"/>
        <end position="49"/>
    </location>
</feature>
<dbReference type="AlphaFoldDB" id="A0AAX4NZU4"/>
<keyword evidence="2" id="KW-0472">Membrane</keyword>
<gene>
    <name evidence="3" type="ORF">HKI87_01g07510</name>
</gene>
<keyword evidence="2" id="KW-0812">Transmembrane</keyword>
<sequence length="334" mass="35144">MVVSLNMRAGPSPRGYWPGSPSIRPQSRGREAGFRVLRRAEPEGARTDGDLPPNAAKPIGKGDDLIYVGKPKGAKEVDDKTKYIKDDERLYPGREDVGPLLGAVGGFAGGEVGLKNFANTGDFGIPDAEVREEIKSTTGAAPDVEEDFWPAAPIGKGKDKIYVGKPKGAKEVDDKTKYLKDDERLYPGKEDLGGFLGATGGFAGGEVGLKRFAESGDIDIREEEDSRGRRQPQSPLVVAFGLGGIAAFGSIILDLPEETGGLPNINTEVLNAGGIDPQVALSVAGGLGALAIGGYALTQAKKMTAKVVENTKKVAVTTIFLVVTAKLAEIVLKK</sequence>
<evidence type="ECO:0000256" key="1">
    <source>
        <dbReference type="SAM" id="MobiDB-lite"/>
    </source>
</evidence>
<evidence type="ECO:0000256" key="2">
    <source>
        <dbReference type="SAM" id="Phobius"/>
    </source>
</evidence>
<reference evidence="3 4" key="1">
    <citation type="submission" date="2024-03" db="EMBL/GenBank/DDBJ databases">
        <title>Complete genome sequence of the green alga Chloropicon roscoffensis RCC1871.</title>
        <authorList>
            <person name="Lemieux C."/>
            <person name="Pombert J.-F."/>
            <person name="Otis C."/>
            <person name="Turmel M."/>
        </authorList>
    </citation>
    <scope>NUCLEOTIDE SEQUENCE [LARGE SCALE GENOMIC DNA]</scope>
    <source>
        <strain evidence="3 4">RCC1871</strain>
    </source>
</reference>
<evidence type="ECO:0000313" key="4">
    <source>
        <dbReference type="Proteomes" id="UP001472866"/>
    </source>
</evidence>
<dbReference type="Proteomes" id="UP001472866">
    <property type="component" value="Chromosome 01"/>
</dbReference>
<keyword evidence="4" id="KW-1185">Reference proteome</keyword>
<feature type="region of interest" description="Disordered" evidence="1">
    <location>
        <begin position="1"/>
        <end position="71"/>
    </location>
</feature>
<keyword evidence="2" id="KW-1133">Transmembrane helix</keyword>
<dbReference type="EMBL" id="CP151501">
    <property type="protein sequence ID" value="WZN59226.1"/>
    <property type="molecule type" value="Genomic_DNA"/>
</dbReference>
<accession>A0AAX4NZU4</accession>
<name>A0AAX4NZU4_9CHLO</name>
<protein>
    <submittedName>
        <fullName evidence="3">Uncharacterized protein</fullName>
    </submittedName>
</protein>
<organism evidence="3 4">
    <name type="scientific">Chloropicon roscoffensis</name>
    <dbReference type="NCBI Taxonomy" id="1461544"/>
    <lineage>
        <taxon>Eukaryota</taxon>
        <taxon>Viridiplantae</taxon>
        <taxon>Chlorophyta</taxon>
        <taxon>Chloropicophyceae</taxon>
        <taxon>Chloropicales</taxon>
        <taxon>Chloropicaceae</taxon>
        <taxon>Chloropicon</taxon>
    </lineage>
</organism>